<dbReference type="InterPro" id="IPR001647">
    <property type="entry name" value="HTH_TetR"/>
</dbReference>
<feature type="DNA-binding region" description="H-T-H motif" evidence="4">
    <location>
        <begin position="47"/>
        <end position="66"/>
    </location>
</feature>
<dbReference type="PRINTS" id="PR00455">
    <property type="entry name" value="HTHTETR"/>
</dbReference>
<evidence type="ECO:0000256" key="2">
    <source>
        <dbReference type="ARBA" id="ARBA00023125"/>
    </source>
</evidence>
<dbReference type="AlphaFoldDB" id="A0A4Q9H3V2"/>
<evidence type="ECO:0000256" key="3">
    <source>
        <dbReference type="ARBA" id="ARBA00023163"/>
    </source>
</evidence>
<keyword evidence="1" id="KW-0805">Transcription regulation</keyword>
<dbReference type="InterPro" id="IPR054129">
    <property type="entry name" value="DesT_TetR_C"/>
</dbReference>
<reference evidence="6 7" key="1">
    <citation type="submission" date="2019-02" db="EMBL/GenBank/DDBJ databases">
        <title>Aquabacterium sp. strain KMB7.</title>
        <authorList>
            <person name="Chen W.-M."/>
        </authorList>
    </citation>
    <scope>NUCLEOTIDE SEQUENCE [LARGE SCALE GENOMIC DNA]</scope>
    <source>
        <strain evidence="6 7">KMB7</strain>
    </source>
</reference>
<dbReference type="Proteomes" id="UP000292120">
    <property type="component" value="Unassembled WGS sequence"/>
</dbReference>
<dbReference type="Pfam" id="PF00440">
    <property type="entry name" value="TetR_N"/>
    <property type="match status" value="1"/>
</dbReference>
<keyword evidence="2 4" id="KW-0238">DNA-binding</keyword>
<sequence length="213" mass="22767">MSNKTPSPTKRPVRQATGARLAPDARRAHLLSVGAAAFGAHAYDDVQIDQIAQQAGVSRGLLYHYFPGKQEFFAAIVEDGYDDILRVTLPDPALPPLAQLQASLEAYFDHVAEHPHTYRALFRSAASAHQGVQAVVQRNLDTQAQRIMVALAPMSPPSPLLTLSVRAWLAFLVHAALDWLDSQPPLDRQAVIRACTAALVGAVGGVGGVPPGT</sequence>
<dbReference type="EMBL" id="SIXI01000004">
    <property type="protein sequence ID" value="TBO30404.1"/>
    <property type="molecule type" value="Genomic_DNA"/>
</dbReference>
<dbReference type="GO" id="GO:0003700">
    <property type="term" value="F:DNA-binding transcription factor activity"/>
    <property type="evidence" value="ECO:0007669"/>
    <property type="project" value="TreeGrafter"/>
</dbReference>
<dbReference type="PANTHER" id="PTHR30055">
    <property type="entry name" value="HTH-TYPE TRANSCRIPTIONAL REGULATOR RUTR"/>
    <property type="match status" value="1"/>
</dbReference>
<dbReference type="Gene3D" id="1.10.357.10">
    <property type="entry name" value="Tetracycline Repressor, domain 2"/>
    <property type="match status" value="1"/>
</dbReference>
<dbReference type="InterPro" id="IPR009057">
    <property type="entry name" value="Homeodomain-like_sf"/>
</dbReference>
<dbReference type="InterPro" id="IPR050109">
    <property type="entry name" value="HTH-type_TetR-like_transc_reg"/>
</dbReference>
<proteinExistence type="predicted"/>
<dbReference type="SUPFAM" id="SSF46689">
    <property type="entry name" value="Homeodomain-like"/>
    <property type="match status" value="1"/>
</dbReference>
<keyword evidence="3" id="KW-0804">Transcription</keyword>
<gene>
    <name evidence="6" type="ORF">EYS42_12000</name>
</gene>
<organism evidence="6 7">
    <name type="scientific">Aquabacterium lacunae</name>
    <dbReference type="NCBI Taxonomy" id="2528630"/>
    <lineage>
        <taxon>Bacteria</taxon>
        <taxon>Pseudomonadati</taxon>
        <taxon>Pseudomonadota</taxon>
        <taxon>Betaproteobacteria</taxon>
        <taxon>Burkholderiales</taxon>
        <taxon>Aquabacterium</taxon>
    </lineage>
</organism>
<keyword evidence="7" id="KW-1185">Reference proteome</keyword>
<dbReference type="OrthoDB" id="9816320at2"/>
<evidence type="ECO:0000313" key="6">
    <source>
        <dbReference type="EMBL" id="TBO30404.1"/>
    </source>
</evidence>
<dbReference type="GO" id="GO:0000976">
    <property type="term" value="F:transcription cis-regulatory region binding"/>
    <property type="evidence" value="ECO:0007669"/>
    <property type="project" value="TreeGrafter"/>
</dbReference>
<evidence type="ECO:0000256" key="4">
    <source>
        <dbReference type="PROSITE-ProRule" id="PRU00335"/>
    </source>
</evidence>
<dbReference type="PROSITE" id="PS50977">
    <property type="entry name" value="HTH_TETR_2"/>
    <property type="match status" value="1"/>
</dbReference>
<comment type="caution">
    <text evidence="6">The sequence shown here is derived from an EMBL/GenBank/DDBJ whole genome shotgun (WGS) entry which is preliminary data.</text>
</comment>
<protein>
    <submittedName>
        <fullName evidence="6">TetR/AcrR family transcriptional regulator</fullName>
    </submittedName>
</protein>
<dbReference type="Pfam" id="PF21943">
    <property type="entry name" value="TetR_C_46"/>
    <property type="match status" value="1"/>
</dbReference>
<evidence type="ECO:0000313" key="7">
    <source>
        <dbReference type="Proteomes" id="UP000292120"/>
    </source>
</evidence>
<dbReference type="PANTHER" id="PTHR30055:SF174">
    <property type="entry name" value="TRANSCRIPTIONAL REGULATORY PROTEIN (PROBABLY TETR-FAMILY)-RELATED"/>
    <property type="match status" value="1"/>
</dbReference>
<accession>A0A4Q9H3V2</accession>
<evidence type="ECO:0000256" key="1">
    <source>
        <dbReference type="ARBA" id="ARBA00023015"/>
    </source>
</evidence>
<feature type="domain" description="HTH tetR-type" evidence="5">
    <location>
        <begin position="24"/>
        <end position="84"/>
    </location>
</feature>
<evidence type="ECO:0000259" key="5">
    <source>
        <dbReference type="PROSITE" id="PS50977"/>
    </source>
</evidence>
<dbReference type="InterPro" id="IPR036271">
    <property type="entry name" value="Tet_transcr_reg_TetR-rel_C_sf"/>
</dbReference>
<name>A0A4Q9H3V2_9BURK</name>
<dbReference type="SUPFAM" id="SSF48498">
    <property type="entry name" value="Tetracyclin repressor-like, C-terminal domain"/>
    <property type="match status" value="1"/>
</dbReference>